<gene>
    <name evidence="2" type="ORF">TSUD_322320</name>
</gene>
<keyword evidence="3" id="KW-1185">Reference proteome</keyword>
<dbReference type="OrthoDB" id="1435041at2759"/>
<reference evidence="3" key="1">
    <citation type="journal article" date="2017" name="Front. Plant Sci.">
        <title>Climate Clever Clovers: New Paradigm to Reduce the Environmental Footprint of Ruminants by Breeding Low Methanogenic Forages Utilizing Haplotype Variation.</title>
        <authorList>
            <person name="Kaur P."/>
            <person name="Appels R."/>
            <person name="Bayer P.E."/>
            <person name="Keeble-Gagnere G."/>
            <person name="Wang J."/>
            <person name="Hirakawa H."/>
            <person name="Shirasawa K."/>
            <person name="Vercoe P."/>
            <person name="Stefanova K."/>
            <person name="Durmic Z."/>
            <person name="Nichols P."/>
            <person name="Revell C."/>
            <person name="Isobe S.N."/>
            <person name="Edwards D."/>
            <person name="Erskine W."/>
        </authorList>
    </citation>
    <scope>NUCLEOTIDE SEQUENCE [LARGE SCALE GENOMIC DNA]</scope>
    <source>
        <strain evidence="3">cv. Daliak</strain>
    </source>
</reference>
<proteinExistence type="predicted"/>
<feature type="compositionally biased region" description="Basic and acidic residues" evidence="1">
    <location>
        <begin position="75"/>
        <end position="90"/>
    </location>
</feature>
<protein>
    <submittedName>
        <fullName evidence="2">Uncharacterized protein</fullName>
    </submittedName>
</protein>
<feature type="region of interest" description="Disordered" evidence="1">
    <location>
        <begin position="70"/>
        <end position="123"/>
    </location>
</feature>
<sequence length="123" mass="13946">MNADCFWNWLENFVVSCHNIVSPDCLMIKDVLDRYILLFNLSNPVKWENKNAVEEFASLLDEMNQLRAAMSMRSADQHEQNILKESKDDMSNNSQGAINSGHGKAEGKKNKSKKNKGGKKGKK</sequence>
<evidence type="ECO:0000313" key="3">
    <source>
        <dbReference type="Proteomes" id="UP000242715"/>
    </source>
</evidence>
<dbReference type="EMBL" id="DF973445">
    <property type="protein sequence ID" value="GAU31095.1"/>
    <property type="molecule type" value="Genomic_DNA"/>
</dbReference>
<name>A0A2Z6N527_TRISU</name>
<organism evidence="2 3">
    <name type="scientific">Trifolium subterraneum</name>
    <name type="common">Subterranean clover</name>
    <dbReference type="NCBI Taxonomy" id="3900"/>
    <lineage>
        <taxon>Eukaryota</taxon>
        <taxon>Viridiplantae</taxon>
        <taxon>Streptophyta</taxon>
        <taxon>Embryophyta</taxon>
        <taxon>Tracheophyta</taxon>
        <taxon>Spermatophyta</taxon>
        <taxon>Magnoliopsida</taxon>
        <taxon>eudicotyledons</taxon>
        <taxon>Gunneridae</taxon>
        <taxon>Pentapetalae</taxon>
        <taxon>rosids</taxon>
        <taxon>fabids</taxon>
        <taxon>Fabales</taxon>
        <taxon>Fabaceae</taxon>
        <taxon>Papilionoideae</taxon>
        <taxon>50 kb inversion clade</taxon>
        <taxon>NPAAA clade</taxon>
        <taxon>Hologalegina</taxon>
        <taxon>IRL clade</taxon>
        <taxon>Trifolieae</taxon>
        <taxon>Trifolium</taxon>
    </lineage>
</organism>
<dbReference type="AlphaFoldDB" id="A0A2Z6N527"/>
<evidence type="ECO:0000313" key="2">
    <source>
        <dbReference type="EMBL" id="GAU31095.1"/>
    </source>
</evidence>
<accession>A0A2Z6N527</accession>
<feature type="compositionally biased region" description="Basic residues" evidence="1">
    <location>
        <begin position="110"/>
        <end position="123"/>
    </location>
</feature>
<evidence type="ECO:0000256" key="1">
    <source>
        <dbReference type="SAM" id="MobiDB-lite"/>
    </source>
</evidence>
<dbReference type="Proteomes" id="UP000242715">
    <property type="component" value="Unassembled WGS sequence"/>
</dbReference>